<organism evidence="3">
    <name type="scientific">Raoultella planticola</name>
    <name type="common">Klebsiella planticola</name>
    <dbReference type="NCBI Taxonomy" id="575"/>
    <lineage>
        <taxon>Bacteria</taxon>
        <taxon>Pseudomonadati</taxon>
        <taxon>Pseudomonadota</taxon>
        <taxon>Gammaproteobacteria</taxon>
        <taxon>Enterobacterales</taxon>
        <taxon>Enterobacteriaceae</taxon>
        <taxon>Klebsiella/Raoultella group</taxon>
        <taxon>Raoultella</taxon>
    </lineage>
</organism>
<proteinExistence type="predicted"/>
<evidence type="ECO:0000313" key="3">
    <source>
        <dbReference type="EMBL" id="QFG76612.1"/>
    </source>
</evidence>
<dbReference type="GO" id="GO:0004190">
    <property type="term" value="F:aspartic-type endopeptidase activity"/>
    <property type="evidence" value="ECO:0007669"/>
    <property type="project" value="InterPro"/>
</dbReference>
<evidence type="ECO:0000256" key="1">
    <source>
        <dbReference type="SAM" id="Phobius"/>
    </source>
</evidence>
<sequence>MLIYICYMDIRWRRIPNRATLLILLLSCLAGFTHMPYPAFILPGILLALGFIAVMVKLMGAGDIKLVCALAVALSVPETGNFLLLTAIAGIPVSCQPALFLFLRPRATRDGAICAGHQCGYWLQAWV</sequence>
<dbReference type="EMBL" id="CP029752">
    <property type="protein sequence ID" value="QFG76612.1"/>
    <property type="molecule type" value="Genomic_DNA"/>
</dbReference>
<keyword evidence="1" id="KW-0472">Membrane</keyword>
<accession>A0A5P6A9L1</accession>
<dbReference type="Gene3D" id="1.20.120.1220">
    <property type="match status" value="1"/>
</dbReference>
<gene>
    <name evidence="3" type="ORF">DMB90_08730</name>
</gene>
<dbReference type="GO" id="GO:0016020">
    <property type="term" value="C:membrane"/>
    <property type="evidence" value="ECO:0007669"/>
    <property type="project" value="InterPro"/>
</dbReference>
<reference evidence="3" key="1">
    <citation type="submission" date="2018-05" db="EMBL/GenBank/DDBJ databases">
        <title>Bacterial isolates from healthy term breastfed infants carrying antibiotic resistance genes.</title>
        <authorList>
            <person name="Casaburi G."/>
        </authorList>
    </citation>
    <scope>NUCLEOTIDE SEQUENCE [LARGE SCALE GENOMIC DNA]</scope>
    <source>
        <strain evidence="3">7084_4</strain>
    </source>
</reference>
<dbReference type="InterPro" id="IPR000045">
    <property type="entry name" value="Prepilin_IV_endopep_pep"/>
</dbReference>
<evidence type="ECO:0000259" key="2">
    <source>
        <dbReference type="Pfam" id="PF01478"/>
    </source>
</evidence>
<feature type="domain" description="Prepilin type IV endopeptidase peptidase" evidence="2">
    <location>
        <begin position="1"/>
        <end position="93"/>
    </location>
</feature>
<feature type="transmembrane region" description="Helical" evidence="1">
    <location>
        <begin position="40"/>
        <end position="59"/>
    </location>
</feature>
<dbReference type="AlphaFoldDB" id="A0A5P6A9L1"/>
<keyword evidence="1" id="KW-1133">Transmembrane helix</keyword>
<dbReference type="Pfam" id="PF01478">
    <property type="entry name" value="Peptidase_A24"/>
    <property type="match status" value="1"/>
</dbReference>
<name>A0A5P6A9L1_RAOPL</name>
<protein>
    <recommendedName>
        <fullName evidence="2">Prepilin type IV endopeptidase peptidase domain-containing protein</fullName>
    </recommendedName>
</protein>
<keyword evidence="1" id="KW-0812">Transmembrane</keyword>